<evidence type="ECO:0000313" key="3">
    <source>
        <dbReference type="EMBL" id="CAB4160364.1"/>
    </source>
</evidence>
<dbReference type="EMBL" id="LR797177">
    <property type="protein sequence ID" value="CAB4191763.1"/>
    <property type="molecule type" value="Genomic_DNA"/>
</dbReference>
<evidence type="ECO:0000313" key="1">
    <source>
        <dbReference type="EMBL" id="CAB4145051.1"/>
    </source>
</evidence>
<dbReference type="EMBL" id="LR797395">
    <property type="protein sequence ID" value="CAB4213209.1"/>
    <property type="molecule type" value="Genomic_DNA"/>
</dbReference>
<dbReference type="EMBL" id="LR796961">
    <property type="protein sequence ID" value="CAB4178314.1"/>
    <property type="molecule type" value="Genomic_DNA"/>
</dbReference>
<name>A0A6J5QF62_9CAUD</name>
<evidence type="ECO:0000313" key="5">
    <source>
        <dbReference type="EMBL" id="CAB4172335.1"/>
    </source>
</evidence>
<evidence type="ECO:0000313" key="12">
    <source>
        <dbReference type="EMBL" id="CAB5228711.1"/>
    </source>
</evidence>
<dbReference type="EMBL" id="LR798395">
    <property type="protein sequence ID" value="CAB5228711.1"/>
    <property type="molecule type" value="Genomic_DNA"/>
</dbReference>
<evidence type="ECO:0000313" key="8">
    <source>
        <dbReference type="EMBL" id="CAB4200767.1"/>
    </source>
</evidence>
<evidence type="ECO:0000313" key="9">
    <source>
        <dbReference type="EMBL" id="CAB4213209.1"/>
    </source>
</evidence>
<dbReference type="EMBL" id="LR796878">
    <property type="protein sequence ID" value="CAB4172335.1"/>
    <property type="molecule type" value="Genomic_DNA"/>
</dbReference>
<protein>
    <submittedName>
        <fullName evidence="6">Uncharacterized protein</fullName>
    </submittedName>
</protein>
<proteinExistence type="predicted"/>
<dbReference type="EMBL" id="LR797452">
    <property type="protein sequence ID" value="CAB4217987.1"/>
    <property type="molecule type" value="Genomic_DNA"/>
</dbReference>
<evidence type="ECO:0000313" key="6">
    <source>
        <dbReference type="EMBL" id="CAB4178314.1"/>
    </source>
</evidence>
<sequence length="53" mass="6005">MPMIISLILASAVVVLLHTFVMDSVDGFDRYGDNGGSYREWIDFEKQKSHLDS</sequence>
<dbReference type="EMBL" id="LR798341">
    <property type="protein sequence ID" value="CAB5225221.1"/>
    <property type="molecule type" value="Genomic_DNA"/>
</dbReference>
<evidence type="ECO:0000313" key="2">
    <source>
        <dbReference type="EMBL" id="CAB4156459.1"/>
    </source>
</evidence>
<evidence type="ECO:0000313" key="10">
    <source>
        <dbReference type="EMBL" id="CAB4217987.1"/>
    </source>
</evidence>
<dbReference type="EMBL" id="LR796644">
    <property type="protein sequence ID" value="CAB4156459.1"/>
    <property type="molecule type" value="Genomic_DNA"/>
</dbReference>
<dbReference type="EMBL" id="LR796698">
    <property type="protein sequence ID" value="CAB4160364.1"/>
    <property type="molecule type" value="Genomic_DNA"/>
</dbReference>
<dbReference type="EMBL" id="LR797305">
    <property type="protein sequence ID" value="CAB4200767.1"/>
    <property type="molecule type" value="Genomic_DNA"/>
</dbReference>
<reference evidence="6" key="1">
    <citation type="submission" date="2020-05" db="EMBL/GenBank/DDBJ databases">
        <authorList>
            <person name="Chiriac C."/>
            <person name="Salcher M."/>
            <person name="Ghai R."/>
            <person name="Kavagutti S V."/>
        </authorList>
    </citation>
    <scope>NUCLEOTIDE SEQUENCE</scope>
</reference>
<evidence type="ECO:0000313" key="11">
    <source>
        <dbReference type="EMBL" id="CAB5225221.1"/>
    </source>
</evidence>
<evidence type="ECO:0000313" key="7">
    <source>
        <dbReference type="EMBL" id="CAB4191763.1"/>
    </source>
</evidence>
<dbReference type="EMBL" id="LR796762">
    <property type="protein sequence ID" value="CAB4164757.1"/>
    <property type="molecule type" value="Genomic_DNA"/>
</dbReference>
<accession>A0A6J5QF62</accession>
<gene>
    <name evidence="6" type="ORF">UFOVP1002_65</name>
    <name evidence="7" type="ORF">UFOVP1217_130</name>
    <name evidence="8" type="ORF">UFOVP1343_114</name>
    <name evidence="9" type="ORF">UFOVP1438_163</name>
    <name evidence="12" type="ORF">UFOVP1541_22</name>
    <name evidence="10" type="ORF">UFOVP1592_159</name>
    <name evidence="1" type="ORF">UFOVP465_20</name>
    <name evidence="2" type="ORF">UFOVP666_66</name>
    <name evidence="3" type="ORF">UFOVP727_143</name>
    <name evidence="11" type="ORF">UFOVP741_146</name>
    <name evidence="4" type="ORF">UFOVP819_94</name>
    <name evidence="5" type="ORF">UFOVP926_178</name>
</gene>
<evidence type="ECO:0000313" key="4">
    <source>
        <dbReference type="EMBL" id="CAB4164757.1"/>
    </source>
</evidence>
<dbReference type="EMBL" id="LR796443">
    <property type="protein sequence ID" value="CAB4145051.1"/>
    <property type="molecule type" value="Genomic_DNA"/>
</dbReference>
<organism evidence="6">
    <name type="scientific">uncultured Caudovirales phage</name>
    <dbReference type="NCBI Taxonomy" id="2100421"/>
    <lineage>
        <taxon>Viruses</taxon>
        <taxon>Duplodnaviria</taxon>
        <taxon>Heunggongvirae</taxon>
        <taxon>Uroviricota</taxon>
        <taxon>Caudoviricetes</taxon>
        <taxon>Peduoviridae</taxon>
        <taxon>Maltschvirus</taxon>
        <taxon>Maltschvirus maltsch</taxon>
    </lineage>
</organism>